<keyword evidence="3" id="KW-1185">Reference proteome</keyword>
<gene>
    <name evidence="2" type="ORF">CAMP_LOCUS8735</name>
</gene>
<feature type="region of interest" description="Disordered" evidence="1">
    <location>
        <begin position="156"/>
        <end position="211"/>
    </location>
</feature>
<feature type="region of interest" description="Disordered" evidence="1">
    <location>
        <begin position="248"/>
        <end position="281"/>
    </location>
</feature>
<name>A0A9P1IKI0_9PELO</name>
<feature type="compositionally biased region" description="Low complexity" evidence="1">
    <location>
        <begin position="94"/>
        <end position="123"/>
    </location>
</feature>
<evidence type="ECO:0000313" key="2">
    <source>
        <dbReference type="EMBL" id="CAI5446098.1"/>
    </source>
</evidence>
<reference evidence="2" key="1">
    <citation type="submission" date="2022-11" db="EMBL/GenBank/DDBJ databases">
        <authorList>
            <person name="Kikuchi T."/>
        </authorList>
    </citation>
    <scope>NUCLEOTIDE SEQUENCE</scope>
    <source>
        <strain evidence="2">PS1010</strain>
    </source>
</reference>
<feature type="compositionally biased region" description="Basic residues" evidence="1">
    <location>
        <begin position="48"/>
        <end position="57"/>
    </location>
</feature>
<feature type="compositionally biased region" description="Low complexity" evidence="1">
    <location>
        <begin position="268"/>
        <end position="281"/>
    </location>
</feature>
<protein>
    <submittedName>
        <fullName evidence="2">Uncharacterized protein</fullName>
    </submittedName>
</protein>
<feature type="compositionally biased region" description="Low complexity" evidence="1">
    <location>
        <begin position="30"/>
        <end position="40"/>
    </location>
</feature>
<accession>A0A9P1IKI0</accession>
<proteinExistence type="predicted"/>
<feature type="compositionally biased region" description="Basic residues" evidence="1">
    <location>
        <begin position="189"/>
        <end position="206"/>
    </location>
</feature>
<organism evidence="2 3">
    <name type="scientific">Caenorhabditis angaria</name>
    <dbReference type="NCBI Taxonomy" id="860376"/>
    <lineage>
        <taxon>Eukaryota</taxon>
        <taxon>Metazoa</taxon>
        <taxon>Ecdysozoa</taxon>
        <taxon>Nematoda</taxon>
        <taxon>Chromadorea</taxon>
        <taxon>Rhabditida</taxon>
        <taxon>Rhabditina</taxon>
        <taxon>Rhabditomorpha</taxon>
        <taxon>Rhabditoidea</taxon>
        <taxon>Rhabditidae</taxon>
        <taxon>Peloderinae</taxon>
        <taxon>Caenorhabditis</taxon>
    </lineage>
</organism>
<feature type="compositionally biased region" description="Basic residues" evidence="1">
    <location>
        <begin position="18"/>
        <end position="29"/>
    </location>
</feature>
<feature type="region of interest" description="Disordered" evidence="1">
    <location>
        <begin position="18"/>
        <end position="57"/>
    </location>
</feature>
<evidence type="ECO:0000313" key="3">
    <source>
        <dbReference type="Proteomes" id="UP001152747"/>
    </source>
</evidence>
<dbReference type="EMBL" id="CANHGI010000003">
    <property type="protein sequence ID" value="CAI5446098.1"/>
    <property type="molecule type" value="Genomic_DNA"/>
</dbReference>
<feature type="region of interest" description="Disordered" evidence="1">
    <location>
        <begin position="94"/>
        <end position="127"/>
    </location>
</feature>
<feature type="compositionally biased region" description="Polar residues" evidence="1">
    <location>
        <begin position="258"/>
        <end position="267"/>
    </location>
</feature>
<dbReference type="Proteomes" id="UP001152747">
    <property type="component" value="Unassembled WGS sequence"/>
</dbReference>
<comment type="caution">
    <text evidence="2">The sequence shown here is derived from an EMBL/GenBank/DDBJ whole genome shotgun (WGS) entry which is preliminary data.</text>
</comment>
<feature type="compositionally biased region" description="Low complexity" evidence="1">
    <location>
        <begin position="156"/>
        <end position="166"/>
    </location>
</feature>
<evidence type="ECO:0000256" key="1">
    <source>
        <dbReference type="SAM" id="MobiDB-lite"/>
    </source>
</evidence>
<dbReference type="AlphaFoldDB" id="A0A9P1IKI0"/>
<feature type="compositionally biased region" description="Basic residues" evidence="1">
    <location>
        <begin position="248"/>
        <end position="257"/>
    </location>
</feature>
<sequence>MSLWTVGQIEGDKYTIIVKRRGGKEKKNKATSSSAATPTSVELSSRKSMPKRKKNRRVVVNDEHLDPETENVLRNIREINKYLKYKYNIKPELPRTQSSSCKTTRSSSRSTQTRYSTATSASAEAEESSLLKNISKIKISEGYDHKGYPLSHPLATTPFPGATTAAQREKARQLLKKMTLQQPSEKSSKKSKKSKKSSRGSSKKGKKDTCVNCSTCSDCCRKCHLKHMVTDEDREKFRLDIIKLRKNIQRPEKRRQQHINSPYDDTQSVSTTSISVSSHNE</sequence>